<organism evidence="10 11">
    <name type="scientific">Ammoniphilus resinae</name>
    <dbReference type="NCBI Taxonomy" id="861532"/>
    <lineage>
        <taxon>Bacteria</taxon>
        <taxon>Bacillati</taxon>
        <taxon>Bacillota</taxon>
        <taxon>Bacilli</taxon>
        <taxon>Bacillales</taxon>
        <taxon>Paenibacillaceae</taxon>
        <taxon>Aneurinibacillus group</taxon>
        <taxon>Ammoniphilus</taxon>
    </lineage>
</organism>
<dbReference type="Gene3D" id="1.10.1780.10">
    <property type="entry name" value="Clp, N-terminal domain"/>
    <property type="match status" value="1"/>
</dbReference>
<evidence type="ECO:0000256" key="5">
    <source>
        <dbReference type="PROSITE-ProRule" id="PRU01251"/>
    </source>
</evidence>
<dbReference type="CDD" id="cd19499">
    <property type="entry name" value="RecA-like_ClpB_Hsp104-like"/>
    <property type="match status" value="1"/>
</dbReference>
<dbReference type="GO" id="GO:0005524">
    <property type="term" value="F:ATP binding"/>
    <property type="evidence" value="ECO:0007669"/>
    <property type="project" value="UniProtKB-KW"/>
</dbReference>
<evidence type="ECO:0000259" key="8">
    <source>
        <dbReference type="PROSITE" id="PS50151"/>
    </source>
</evidence>
<dbReference type="InterPro" id="IPR019489">
    <property type="entry name" value="Clp_ATPase_C"/>
</dbReference>
<dbReference type="InterPro" id="IPR036628">
    <property type="entry name" value="Clp_N_dom_sf"/>
</dbReference>
<evidence type="ECO:0000259" key="9">
    <source>
        <dbReference type="PROSITE" id="PS51903"/>
    </source>
</evidence>
<protein>
    <submittedName>
        <fullName evidence="10">ATP-dependent Clp protease ATP-binding subunit ClpC</fullName>
    </submittedName>
</protein>
<sequence length="817" mass="91008">MMFGRFTERAQKVLALAQEEAVRLGHKNIGTEHILLGLIREGEGIAAKALQALGLGLDKIQGEVESLIGRGGEHPSNINYTPRAKKVIELSMDEARKLGHTYVGTEHILLGLIREGEGVAARVLNNLGVSLNKARQQVLQLLGSNEALSSSNQGAGNAAVNTPTLDSLARDLTAIAKDGALDPVIGREKEIERVIQVLSRRTKNNPVLIGEPGVGKTAIAEGLAQKIVNNEIPETLRNKRVMTLDMGTVVAGTKYRGEFEDRLKKIMDEIRQAGNIILFIDELHTLIGAGGAEGAIDASNILKPSLARGELQCIGATTLDEYRKYIEKDAALERRFQPIQVNEPSAEEAIQILKGLRDRYEAHHRVKITDESIEAAVKLSDRYISDRFLPDKAIDLIDEAASKVRLQSFTVPPNLKELEQRLEEVRKEKDSAVQSQEFEKAAALRDKEQKLREELESTKAEWQEKQGQSDYEVTPEDIGHVVAGWTGIPVNKLKEEETDRLLKMEEILHKRVIGQEEAVKSISRAIRRARAGLKDPKRPIGSFIFLGPTGVGKTELARALAEVMFGDEEAIIRIDMSEYMEKHSTSRLVGAPPGYVGYEEGGQLTEKVRRKPYSVVLLDEIEKAHPDVFNILLQVLEDGRLTDSKGRTVDFRNTVIIMTSNVGADTIKKNTSLGFIAGGQEKQYQNMKDRVMEELKKTFRPEFLNRIDELIVFHSLEEKHIAEIATLMAGELRKRLREQDIDFILSDEAKAYLAKEGFDPVFGARPLRRAIQRHIEDRLSEELLLGNIKKGDTVLIGFEDGSLTVKREEKTLAAKEN</sequence>
<dbReference type="SMART" id="SM01086">
    <property type="entry name" value="ClpB_D2-small"/>
    <property type="match status" value="1"/>
</dbReference>
<keyword evidence="4 6" id="KW-0143">Chaperone</keyword>
<dbReference type="InterPro" id="IPR004176">
    <property type="entry name" value="Clp_R_N"/>
</dbReference>
<comment type="caution">
    <text evidence="10">The sequence shown here is derived from an EMBL/GenBank/DDBJ whole genome shotgun (WGS) entry which is preliminary data.</text>
</comment>
<dbReference type="InterPro" id="IPR001270">
    <property type="entry name" value="ClpA/B"/>
</dbReference>
<reference evidence="10 11" key="1">
    <citation type="submission" date="2021-03" db="EMBL/GenBank/DDBJ databases">
        <title>Genomic Encyclopedia of Type Strains, Phase IV (KMG-IV): sequencing the most valuable type-strain genomes for metagenomic binning, comparative biology and taxonomic classification.</title>
        <authorList>
            <person name="Goeker M."/>
        </authorList>
    </citation>
    <scope>NUCLEOTIDE SEQUENCE [LARGE SCALE GENOMIC DNA]</scope>
    <source>
        <strain evidence="10 11">DSM 24738</strain>
    </source>
</reference>
<feature type="domain" description="UVR" evidence="8">
    <location>
        <begin position="419"/>
        <end position="454"/>
    </location>
</feature>
<dbReference type="InterPro" id="IPR003593">
    <property type="entry name" value="AAA+_ATPase"/>
</dbReference>
<keyword evidence="1 5" id="KW-0677">Repeat</keyword>
<dbReference type="PRINTS" id="PR00300">
    <property type="entry name" value="CLPPROTEASEA"/>
</dbReference>
<keyword evidence="10" id="KW-0378">Hydrolase</keyword>
<comment type="similarity">
    <text evidence="6">Belongs to the ClpA/ClpB family.</text>
</comment>
<evidence type="ECO:0000256" key="2">
    <source>
        <dbReference type="ARBA" id="ARBA00022741"/>
    </source>
</evidence>
<keyword evidence="10" id="KW-0645">Protease</keyword>
<dbReference type="InterPro" id="IPR027417">
    <property type="entry name" value="P-loop_NTPase"/>
</dbReference>
<dbReference type="InterPro" id="IPR028299">
    <property type="entry name" value="ClpA/B_CS2"/>
</dbReference>
<dbReference type="InterPro" id="IPR018368">
    <property type="entry name" value="ClpA/B_CS1"/>
</dbReference>
<dbReference type="InterPro" id="IPR041546">
    <property type="entry name" value="ClpA/ClpB_AAA_lid"/>
</dbReference>
<dbReference type="PANTHER" id="PTHR11638:SF18">
    <property type="entry name" value="HEAT SHOCK PROTEIN 104"/>
    <property type="match status" value="1"/>
</dbReference>
<dbReference type="Proteomes" id="UP001519343">
    <property type="component" value="Unassembled WGS sequence"/>
</dbReference>
<evidence type="ECO:0000256" key="7">
    <source>
        <dbReference type="SAM" id="Coils"/>
    </source>
</evidence>
<dbReference type="EMBL" id="JAGGKT010000006">
    <property type="protein sequence ID" value="MBP1932506.1"/>
    <property type="molecule type" value="Genomic_DNA"/>
</dbReference>
<dbReference type="SMART" id="SM00382">
    <property type="entry name" value="AAA"/>
    <property type="match status" value="2"/>
</dbReference>
<keyword evidence="7" id="KW-0175">Coiled coil</keyword>
<feature type="coiled-coil region" evidence="7">
    <location>
        <begin position="415"/>
        <end position="468"/>
    </location>
</feature>
<dbReference type="Gene3D" id="4.10.860.10">
    <property type="entry name" value="UVR domain"/>
    <property type="match status" value="1"/>
</dbReference>
<keyword evidence="3 6" id="KW-0067">ATP-binding</keyword>
<dbReference type="Pfam" id="PF00004">
    <property type="entry name" value="AAA"/>
    <property type="match status" value="1"/>
</dbReference>
<dbReference type="Pfam" id="PF17871">
    <property type="entry name" value="AAA_lid_9"/>
    <property type="match status" value="1"/>
</dbReference>
<proteinExistence type="inferred from homology"/>
<dbReference type="PROSITE" id="PS51903">
    <property type="entry name" value="CLP_R"/>
    <property type="match status" value="1"/>
</dbReference>
<dbReference type="Gene3D" id="1.10.8.60">
    <property type="match status" value="2"/>
</dbReference>
<evidence type="ECO:0000313" key="11">
    <source>
        <dbReference type="Proteomes" id="UP001519343"/>
    </source>
</evidence>
<dbReference type="PROSITE" id="PS00871">
    <property type="entry name" value="CLPAB_2"/>
    <property type="match status" value="1"/>
</dbReference>
<dbReference type="SUPFAM" id="SSF52540">
    <property type="entry name" value="P-loop containing nucleoside triphosphate hydrolases"/>
    <property type="match status" value="2"/>
</dbReference>
<dbReference type="PANTHER" id="PTHR11638">
    <property type="entry name" value="ATP-DEPENDENT CLP PROTEASE"/>
    <property type="match status" value="1"/>
</dbReference>
<evidence type="ECO:0000256" key="1">
    <source>
        <dbReference type="ARBA" id="ARBA00022737"/>
    </source>
</evidence>
<keyword evidence="2 6" id="KW-0547">Nucleotide-binding</keyword>
<dbReference type="RefSeq" id="WP_209810540.1">
    <property type="nucleotide sequence ID" value="NZ_JAGGKT010000006.1"/>
</dbReference>
<dbReference type="Pfam" id="PF02861">
    <property type="entry name" value="Clp_N"/>
    <property type="match status" value="1"/>
</dbReference>
<dbReference type="SUPFAM" id="SSF81923">
    <property type="entry name" value="Double Clp-N motif"/>
    <property type="match status" value="1"/>
</dbReference>
<dbReference type="GO" id="GO:0006508">
    <property type="term" value="P:proteolysis"/>
    <property type="evidence" value="ECO:0007669"/>
    <property type="project" value="UniProtKB-KW"/>
</dbReference>
<dbReference type="CDD" id="cd00009">
    <property type="entry name" value="AAA"/>
    <property type="match status" value="1"/>
</dbReference>
<evidence type="ECO:0000256" key="4">
    <source>
        <dbReference type="ARBA" id="ARBA00023186"/>
    </source>
</evidence>
<dbReference type="GO" id="GO:0008233">
    <property type="term" value="F:peptidase activity"/>
    <property type="evidence" value="ECO:0007669"/>
    <property type="project" value="UniProtKB-KW"/>
</dbReference>
<dbReference type="Pfam" id="PF07724">
    <property type="entry name" value="AAA_2"/>
    <property type="match status" value="1"/>
</dbReference>
<feature type="domain" description="Clp R" evidence="9">
    <location>
        <begin position="3"/>
        <end position="144"/>
    </location>
</feature>
<accession>A0ABS4GQI7</accession>
<evidence type="ECO:0000256" key="6">
    <source>
        <dbReference type="RuleBase" id="RU004432"/>
    </source>
</evidence>
<dbReference type="InterPro" id="IPR003959">
    <property type="entry name" value="ATPase_AAA_core"/>
</dbReference>
<keyword evidence="11" id="KW-1185">Reference proteome</keyword>
<dbReference type="PROSITE" id="PS00870">
    <property type="entry name" value="CLPAB_1"/>
    <property type="match status" value="1"/>
</dbReference>
<name>A0ABS4GQI7_9BACL</name>
<dbReference type="InterPro" id="IPR001943">
    <property type="entry name" value="UVR_dom"/>
</dbReference>
<dbReference type="Gene3D" id="3.40.50.300">
    <property type="entry name" value="P-loop containing nucleotide triphosphate hydrolases"/>
    <property type="match status" value="2"/>
</dbReference>
<evidence type="ECO:0000313" key="10">
    <source>
        <dbReference type="EMBL" id="MBP1932506.1"/>
    </source>
</evidence>
<dbReference type="Pfam" id="PF10431">
    <property type="entry name" value="ClpB_D2-small"/>
    <property type="match status" value="1"/>
</dbReference>
<dbReference type="InterPro" id="IPR050130">
    <property type="entry name" value="ClpA_ClpB"/>
</dbReference>
<evidence type="ECO:0000256" key="3">
    <source>
        <dbReference type="ARBA" id="ARBA00022840"/>
    </source>
</evidence>
<gene>
    <name evidence="10" type="ORF">J2Z37_002507</name>
</gene>
<dbReference type="PROSITE" id="PS50151">
    <property type="entry name" value="UVR"/>
    <property type="match status" value="1"/>
</dbReference>